<proteinExistence type="predicted"/>
<name>A0AA36NJ14_9DINO</name>
<protein>
    <recommendedName>
        <fullName evidence="2">EF-hand domain-containing protein</fullName>
    </recommendedName>
</protein>
<evidence type="ECO:0000259" key="2">
    <source>
        <dbReference type="PROSITE" id="PS50222"/>
    </source>
</evidence>
<evidence type="ECO:0000313" key="4">
    <source>
        <dbReference type="Proteomes" id="UP001178507"/>
    </source>
</evidence>
<sequence>MAQVDPKDKNDVVLCRPDGKLLTEEEDSTTLEEWQATTIQDIKEAFIKADTNKDGFLDKKEAKNILLALAEASDIKSMTDSEINALFEKVDANHDGRLNVSEFVDWCFGAELITAEEHQDAKTQLESP</sequence>
<comment type="caution">
    <text evidence="3">The sequence shown here is derived from an EMBL/GenBank/DDBJ whole genome shotgun (WGS) entry which is preliminary data.</text>
</comment>
<dbReference type="Proteomes" id="UP001178507">
    <property type="component" value="Unassembled WGS sequence"/>
</dbReference>
<feature type="domain" description="EF-hand" evidence="2">
    <location>
        <begin position="37"/>
        <end position="72"/>
    </location>
</feature>
<dbReference type="Pfam" id="PF13499">
    <property type="entry name" value="EF-hand_7"/>
    <property type="match status" value="1"/>
</dbReference>
<accession>A0AA36NJ14</accession>
<evidence type="ECO:0000256" key="1">
    <source>
        <dbReference type="ARBA" id="ARBA00022837"/>
    </source>
</evidence>
<dbReference type="InterPro" id="IPR002048">
    <property type="entry name" value="EF_hand_dom"/>
</dbReference>
<dbReference type="EMBL" id="CAUJNA010003738">
    <property type="protein sequence ID" value="CAJ1408889.1"/>
    <property type="molecule type" value="Genomic_DNA"/>
</dbReference>
<dbReference type="SMART" id="SM00054">
    <property type="entry name" value="EFh"/>
    <property type="match status" value="2"/>
</dbReference>
<dbReference type="CDD" id="cd00051">
    <property type="entry name" value="EFh"/>
    <property type="match status" value="1"/>
</dbReference>
<dbReference type="GO" id="GO:0005509">
    <property type="term" value="F:calcium ion binding"/>
    <property type="evidence" value="ECO:0007669"/>
    <property type="project" value="InterPro"/>
</dbReference>
<dbReference type="InterPro" id="IPR018247">
    <property type="entry name" value="EF_Hand_1_Ca_BS"/>
</dbReference>
<dbReference type="SUPFAM" id="SSF47473">
    <property type="entry name" value="EF-hand"/>
    <property type="match status" value="1"/>
</dbReference>
<dbReference type="PROSITE" id="PS00018">
    <property type="entry name" value="EF_HAND_1"/>
    <property type="match status" value="1"/>
</dbReference>
<dbReference type="AlphaFoldDB" id="A0AA36NJ14"/>
<keyword evidence="1" id="KW-0106">Calcium</keyword>
<dbReference type="PROSITE" id="PS50222">
    <property type="entry name" value="EF_HAND_2"/>
    <property type="match status" value="2"/>
</dbReference>
<dbReference type="InterPro" id="IPR011992">
    <property type="entry name" value="EF-hand-dom_pair"/>
</dbReference>
<evidence type="ECO:0000313" key="3">
    <source>
        <dbReference type="EMBL" id="CAJ1408889.1"/>
    </source>
</evidence>
<reference evidence="3" key="1">
    <citation type="submission" date="2023-08" db="EMBL/GenBank/DDBJ databases">
        <authorList>
            <person name="Chen Y."/>
            <person name="Shah S."/>
            <person name="Dougan E. K."/>
            <person name="Thang M."/>
            <person name="Chan C."/>
        </authorList>
    </citation>
    <scope>NUCLEOTIDE SEQUENCE</scope>
</reference>
<dbReference type="Gene3D" id="1.10.238.10">
    <property type="entry name" value="EF-hand"/>
    <property type="match status" value="1"/>
</dbReference>
<keyword evidence="4" id="KW-1185">Reference proteome</keyword>
<gene>
    <name evidence="3" type="ORF">EVOR1521_LOCUS30122</name>
</gene>
<organism evidence="3 4">
    <name type="scientific">Effrenium voratum</name>
    <dbReference type="NCBI Taxonomy" id="2562239"/>
    <lineage>
        <taxon>Eukaryota</taxon>
        <taxon>Sar</taxon>
        <taxon>Alveolata</taxon>
        <taxon>Dinophyceae</taxon>
        <taxon>Suessiales</taxon>
        <taxon>Symbiodiniaceae</taxon>
        <taxon>Effrenium</taxon>
    </lineage>
</organism>
<feature type="domain" description="EF-hand" evidence="2">
    <location>
        <begin position="78"/>
        <end position="113"/>
    </location>
</feature>